<keyword evidence="1" id="KW-0732">Signal</keyword>
<gene>
    <name evidence="2" type="ORF">DAPPUDRAFT_226564</name>
</gene>
<dbReference type="HOGENOM" id="CLU_980946_0_0_1"/>
<evidence type="ECO:0000256" key="1">
    <source>
        <dbReference type="SAM" id="SignalP"/>
    </source>
</evidence>
<feature type="signal peptide" evidence="1">
    <location>
        <begin position="1"/>
        <end position="18"/>
    </location>
</feature>
<dbReference type="KEGG" id="dpx:DAPPUDRAFT_226564"/>
<dbReference type="InParanoid" id="E9H0I1"/>
<dbReference type="Proteomes" id="UP000000305">
    <property type="component" value="Unassembled WGS sequence"/>
</dbReference>
<proteinExistence type="predicted"/>
<evidence type="ECO:0000313" key="3">
    <source>
        <dbReference type="Proteomes" id="UP000000305"/>
    </source>
</evidence>
<dbReference type="OrthoDB" id="6336626at2759"/>
<sequence>MSFVFWLLSVLVITASDGLMANVEAVGSQKKNKDSSEPLLRFPFIHSLANPCNFALEIVSLSPFPALHNLLLEEQELNQLNLEDQHVSPVPLRNLAANAEISLAQQALDFLGPYRDLIDVQSVEPRYVNDKKREEQSSLTKEFKLVVSQTLHLIRRNYSPSTLQKCSGFQLESLPQENLSVASSTGEIQLEELYRSLLILTAHLHVIISDVRDSAKFCPTESIAHLQVLRQLIGKVETSVCLVLHSAVITKREENVDYFRVAHEVLQTFMHRYYHCSAREVRECLVMNYTRQIFRIIQRYINA</sequence>
<dbReference type="PhylomeDB" id="E9H0I1"/>
<evidence type="ECO:0000313" key="2">
    <source>
        <dbReference type="EMBL" id="EFX74814.1"/>
    </source>
</evidence>
<accession>E9H0I1</accession>
<dbReference type="AlphaFoldDB" id="E9H0I1"/>
<organism evidence="2 3">
    <name type="scientific">Daphnia pulex</name>
    <name type="common">Water flea</name>
    <dbReference type="NCBI Taxonomy" id="6669"/>
    <lineage>
        <taxon>Eukaryota</taxon>
        <taxon>Metazoa</taxon>
        <taxon>Ecdysozoa</taxon>
        <taxon>Arthropoda</taxon>
        <taxon>Crustacea</taxon>
        <taxon>Branchiopoda</taxon>
        <taxon>Diplostraca</taxon>
        <taxon>Cladocera</taxon>
        <taxon>Anomopoda</taxon>
        <taxon>Daphniidae</taxon>
        <taxon>Daphnia</taxon>
    </lineage>
</organism>
<feature type="chain" id="PRO_5003241580" evidence="1">
    <location>
        <begin position="19"/>
        <end position="303"/>
    </location>
</feature>
<dbReference type="EMBL" id="GL732580">
    <property type="protein sequence ID" value="EFX74814.1"/>
    <property type="molecule type" value="Genomic_DNA"/>
</dbReference>
<name>E9H0I1_DAPPU</name>
<keyword evidence="3" id="KW-1185">Reference proteome</keyword>
<protein>
    <submittedName>
        <fullName evidence="2">Uncharacterized protein</fullName>
    </submittedName>
</protein>
<reference evidence="2 3" key="1">
    <citation type="journal article" date="2011" name="Science">
        <title>The ecoresponsive genome of Daphnia pulex.</title>
        <authorList>
            <person name="Colbourne J.K."/>
            <person name="Pfrender M.E."/>
            <person name="Gilbert D."/>
            <person name="Thomas W.K."/>
            <person name="Tucker A."/>
            <person name="Oakley T.H."/>
            <person name="Tokishita S."/>
            <person name="Aerts A."/>
            <person name="Arnold G.J."/>
            <person name="Basu M.K."/>
            <person name="Bauer D.J."/>
            <person name="Caceres C.E."/>
            <person name="Carmel L."/>
            <person name="Casola C."/>
            <person name="Choi J.H."/>
            <person name="Detter J.C."/>
            <person name="Dong Q."/>
            <person name="Dusheyko S."/>
            <person name="Eads B.D."/>
            <person name="Frohlich T."/>
            <person name="Geiler-Samerotte K.A."/>
            <person name="Gerlach D."/>
            <person name="Hatcher P."/>
            <person name="Jogdeo S."/>
            <person name="Krijgsveld J."/>
            <person name="Kriventseva E.V."/>
            <person name="Kultz D."/>
            <person name="Laforsch C."/>
            <person name="Lindquist E."/>
            <person name="Lopez J."/>
            <person name="Manak J.R."/>
            <person name="Muller J."/>
            <person name="Pangilinan J."/>
            <person name="Patwardhan R.P."/>
            <person name="Pitluck S."/>
            <person name="Pritham E.J."/>
            <person name="Rechtsteiner A."/>
            <person name="Rho M."/>
            <person name="Rogozin I.B."/>
            <person name="Sakarya O."/>
            <person name="Salamov A."/>
            <person name="Schaack S."/>
            <person name="Shapiro H."/>
            <person name="Shiga Y."/>
            <person name="Skalitzky C."/>
            <person name="Smith Z."/>
            <person name="Souvorov A."/>
            <person name="Sung W."/>
            <person name="Tang Z."/>
            <person name="Tsuchiya D."/>
            <person name="Tu H."/>
            <person name="Vos H."/>
            <person name="Wang M."/>
            <person name="Wolf Y.I."/>
            <person name="Yamagata H."/>
            <person name="Yamada T."/>
            <person name="Ye Y."/>
            <person name="Shaw J.R."/>
            <person name="Andrews J."/>
            <person name="Crease T.J."/>
            <person name="Tang H."/>
            <person name="Lucas S.M."/>
            <person name="Robertson H.M."/>
            <person name="Bork P."/>
            <person name="Koonin E.V."/>
            <person name="Zdobnov E.M."/>
            <person name="Grigoriev I.V."/>
            <person name="Lynch M."/>
            <person name="Boore J.L."/>
        </authorList>
    </citation>
    <scope>NUCLEOTIDE SEQUENCE [LARGE SCALE GENOMIC DNA]</scope>
</reference>